<feature type="region of interest" description="Disordered" evidence="3">
    <location>
        <begin position="2111"/>
        <end position="2140"/>
    </location>
</feature>
<feature type="region of interest" description="Disordered" evidence="3">
    <location>
        <begin position="1662"/>
        <end position="1690"/>
    </location>
</feature>
<feature type="compositionally biased region" description="Basic and acidic residues" evidence="3">
    <location>
        <begin position="822"/>
        <end position="834"/>
    </location>
</feature>
<feature type="compositionally biased region" description="Polar residues" evidence="3">
    <location>
        <begin position="1429"/>
        <end position="1448"/>
    </location>
</feature>
<feature type="compositionally biased region" description="Low complexity" evidence="3">
    <location>
        <begin position="1797"/>
        <end position="1819"/>
    </location>
</feature>
<proteinExistence type="predicted"/>
<feature type="region of interest" description="Disordered" evidence="3">
    <location>
        <begin position="1309"/>
        <end position="1342"/>
    </location>
</feature>
<feature type="compositionally biased region" description="Polar residues" evidence="3">
    <location>
        <begin position="1042"/>
        <end position="1051"/>
    </location>
</feature>
<evidence type="ECO:0000259" key="4">
    <source>
        <dbReference type="PROSITE" id="PS50014"/>
    </source>
</evidence>
<feature type="region of interest" description="Disordered" evidence="3">
    <location>
        <begin position="1551"/>
        <end position="1618"/>
    </location>
</feature>
<dbReference type="SUPFAM" id="SSF47370">
    <property type="entry name" value="Bromodomain"/>
    <property type="match status" value="1"/>
</dbReference>
<dbReference type="Pfam" id="PF00439">
    <property type="entry name" value="Bromodomain"/>
    <property type="match status" value="1"/>
</dbReference>
<feature type="compositionally biased region" description="Basic and acidic residues" evidence="3">
    <location>
        <begin position="991"/>
        <end position="1008"/>
    </location>
</feature>
<evidence type="ECO:0000313" key="5">
    <source>
        <dbReference type="EMBL" id="CAH1170208.1"/>
    </source>
</evidence>
<feature type="compositionally biased region" description="Polar residues" evidence="3">
    <location>
        <begin position="1216"/>
        <end position="1252"/>
    </location>
</feature>
<sequence>MFPTFISILDIQSWWEVPSIAHFCSLFRTSFNLLDFDIEDLEEALLTDGTEESSWLQELIVRLLSGCLPNNEISTFNYQMFLRRLFRQKCQEHDRYNPFNTDIDFQLLPLRTKVDILHALCDFRLDAEDVFDLLKNLEADSLRVEPLGYDGNESAYWYFYGTRLYREDYTTKNNKKKSVWQVICFTEDDWFQLTKKFKKSGNKVERQLHHTLNENFLPELPRLFKEKENLARKRVLENQPRRTSDRLRELKCDSDKDVDKLERTVKEEKVRPAEETQTKQRESESKRPEIHERRSKSKKDSEEDSDDYEMAGSKNKKYKNRQRKISNSSTTSKDEKSSKSSKRSKKRDVVEEKSSSSKPTTVGRQTNNSLSAATGQILIQPMANSNKKKVKTSQIFRQTDEDLQVGMHKILDYVQNHEDAWPFADPVEEEYAPNYYSVIRKPMDLQTMEERLDSGCYKNFSKFRADFQLIVDNCRLYNGAENEYTEMVDNLLKVFEKATEKYLDQISSSDDEIAVEFTTQDTTKNKSAKTDGLTTSSRRKPMLAAQTDKKRHRSLSEKSLSSSRSESYESLHSAYEEENVKHKSVVKQKHEKNNKSKKEKIEVLKEKVEVKKERIESKKERLEFKKDKIEAKKEKVDSKKEKNDSKKEKVDSKKEKVGSKKEKMENTKEKFVTKKDKMVSKTEKVESKKENAESKRDKEESKKEKSEIKKIKNQGKKNKHEAKKAKAESKSKKSNKKSKKKMPRRSRSQTHSPSRSPSRSPPPSDSPPPSWPPSSPDSRFDFIPNNSKKRQLQDASDSEDIPKKGTQPKYSYFDDYFEDFEDSMHQDKRLKTEEPLLSPKPKDKHNKLRETIEKLKAKSELKLNDFQFELDHPKENRDKNKKYEKDDKNRSKSKEKVLQKAEIELDSNSTTDSIQSESKKGKNPMAKSTTPVHKTSSSMDALSIATEQTLKDINKWLDDTPKFAEFSSASNSPSYTGLDEFDTLNKVEQVPGKKIEKPPVKKEIGIKDPKKKTFRDPSKFFKRREVQRTIDRLQPGKGKGNLISNVQNPTNKVDEIYPLGPLSKQKDPKNSLIVKTDTNAPKLSLGSVLNSFGKHKFVDDQKKEVETSPKEVPKVETPETKIVEAQPDNENKSIAPAETKQIKESKPDKESAIEDPSAGGGATPNLSAWFKAFGAPKIPPPIKKSDDKPEPRPMDKPEEPINKSVDTRKVPLPMASPNTDNTVLPQGQPTQRQRKISTGSSVSERSSFSQDMDSPRVGMDERGAYPAPYPSPMHRSPSGASPVMASPRPDISPKAAAYPTINGQIRVGFYQDTVSNKSSPDKSCSPRENPQSPYPHYSEHVYTPNTTENAYYSYANSPYYTHAPNYSSTNPTPPYNHEGSTAYYDTSKSTTQNYTANSPLSNQSSPAHQHSQNVHSPHSPNVHSPHSPTIHSQHSPNVHSPHSPNINLELSPGGASPNSPGVYSQHSPTILPQNSPNVHSQNSPGLHIQLSPKIQNSPAQHSPIMHSPSLHSPNLHQQPSANLHQQNSPNVLQQQQHSPNILQQHSPNVLQQSSPNVQAQQSPNIQHQHSPNVQTQPSPNIQAQPSPSVNTDSPDTFQSQEEQNKMSEKLLMQQQSPSAMFPVKKRVYNDNELLQISNHKYQIDPKLSQQIEMRRNAQITHQTSLEGIQGLEKKDRQDSKPYIQNIPDPKSLNLQSTDEYFDKTSAGQTAMQTQAQQSNLRPTYSVPSTVPSTFNTSFSGDSNYPLNVPNARGLATAQQPKMDLSKYMNMGYTGPDVNYTRSLQFSRSEMNFTTAATTTSHKQSHQTSGGSNLGGMSSSDISVRYGDPNMALQQMGYKGVEISNSAANPQQAHSNLEASMHSNARSENIGDRLSQMQDVSNVNASRYNSSVDVSRSMANLSHIVDRFGNDDRMMAGLQTAASYYTDKGLGTSHLFNKQMSGNAAATLPMFSQANMAAMQSYNQNVQSSTTAMFNRQMSELQNSAAMQNDLKVNQQMQVQEKKSKKRKSKTAAASAAPSDTQPPTNAASTTGAGATVGHGFQSYAGLKAAGDPGAISLKTSAAVPGSAFNFGPPAAGLGLYADKDQYSNFLDEFRSAPANYYMAAAAAAHHRATPEGGEKQSRPAHQNSNPQSNPAYPFLGAPQARSSYPLGGPFIPNAQAQLMDTNSPLYQHYLQAGLLGAHGAYPPGYHPALSMRQPYDSMTRPSWL</sequence>
<keyword evidence="6" id="KW-1185">Reference proteome</keyword>
<dbReference type="GO" id="GO:0090537">
    <property type="term" value="C:CERF complex"/>
    <property type="evidence" value="ECO:0007669"/>
    <property type="project" value="InterPro"/>
</dbReference>
<dbReference type="GO" id="GO:0006338">
    <property type="term" value="P:chromatin remodeling"/>
    <property type="evidence" value="ECO:0007669"/>
    <property type="project" value="InterPro"/>
</dbReference>
<feature type="compositionally biased region" description="Low complexity" evidence="3">
    <location>
        <begin position="2010"/>
        <end position="2033"/>
    </location>
</feature>
<reference evidence="5" key="1">
    <citation type="submission" date="2022-01" db="EMBL/GenBank/DDBJ databases">
        <authorList>
            <person name="King R."/>
        </authorList>
    </citation>
    <scope>NUCLEOTIDE SEQUENCE</scope>
</reference>
<evidence type="ECO:0000256" key="1">
    <source>
        <dbReference type="ARBA" id="ARBA00023117"/>
    </source>
</evidence>
<accession>A0A9P0DW76</accession>
<feature type="compositionally biased region" description="Polar residues" evidence="3">
    <location>
        <begin position="906"/>
        <end position="916"/>
    </location>
</feature>
<feature type="region of interest" description="Disordered" evidence="3">
    <location>
        <begin position="1794"/>
        <end position="1824"/>
    </location>
</feature>
<organism evidence="5 6">
    <name type="scientific">Phaedon cochleariae</name>
    <name type="common">Mustard beetle</name>
    <dbReference type="NCBI Taxonomy" id="80249"/>
    <lineage>
        <taxon>Eukaryota</taxon>
        <taxon>Metazoa</taxon>
        <taxon>Ecdysozoa</taxon>
        <taxon>Arthropoda</taxon>
        <taxon>Hexapoda</taxon>
        <taxon>Insecta</taxon>
        <taxon>Pterygota</taxon>
        <taxon>Neoptera</taxon>
        <taxon>Endopterygota</taxon>
        <taxon>Coleoptera</taxon>
        <taxon>Polyphaga</taxon>
        <taxon>Cucujiformia</taxon>
        <taxon>Chrysomeloidea</taxon>
        <taxon>Chrysomelidae</taxon>
        <taxon>Chrysomelinae</taxon>
        <taxon>Chrysomelini</taxon>
        <taxon>Phaedon</taxon>
    </lineage>
</organism>
<feature type="domain" description="Bromo" evidence="4">
    <location>
        <begin position="415"/>
        <end position="485"/>
    </location>
</feature>
<dbReference type="SMART" id="SM00297">
    <property type="entry name" value="BROMO"/>
    <property type="match status" value="1"/>
</dbReference>
<evidence type="ECO:0000313" key="6">
    <source>
        <dbReference type="Proteomes" id="UP001153737"/>
    </source>
</evidence>
<feature type="compositionally biased region" description="Basic and acidic residues" evidence="3">
    <location>
        <begin position="848"/>
        <end position="903"/>
    </location>
</feature>
<evidence type="ECO:0000256" key="2">
    <source>
        <dbReference type="PROSITE-ProRule" id="PRU00035"/>
    </source>
</evidence>
<feature type="compositionally biased region" description="Basic residues" evidence="3">
    <location>
        <begin position="732"/>
        <end position="748"/>
    </location>
</feature>
<feature type="compositionally biased region" description="Low complexity" evidence="3">
    <location>
        <begin position="1413"/>
        <end position="1428"/>
    </location>
</feature>
<reference evidence="5" key="2">
    <citation type="submission" date="2022-10" db="EMBL/GenBank/DDBJ databases">
        <authorList>
            <consortium name="ENA_rothamsted_submissions"/>
            <consortium name="culmorum"/>
            <person name="King R."/>
        </authorList>
    </citation>
    <scope>NUCLEOTIDE SEQUENCE</scope>
</reference>
<dbReference type="CDD" id="cd05509">
    <property type="entry name" value="Bromo_gcn5_like"/>
    <property type="match status" value="1"/>
</dbReference>
<feature type="compositionally biased region" description="Pro residues" evidence="3">
    <location>
        <begin position="759"/>
        <end position="775"/>
    </location>
</feature>
<name>A0A9P0DW76_PHACE</name>
<dbReference type="InterPro" id="IPR029614">
    <property type="entry name" value="CECR2"/>
</dbReference>
<feature type="region of interest" description="Disordered" evidence="3">
    <location>
        <begin position="1357"/>
        <end position="1538"/>
    </location>
</feature>
<feature type="compositionally biased region" description="Low complexity" evidence="3">
    <location>
        <begin position="749"/>
        <end position="758"/>
    </location>
</feature>
<feature type="compositionally biased region" description="Polar residues" evidence="3">
    <location>
        <begin position="1551"/>
        <end position="1601"/>
    </location>
</feature>
<dbReference type="Gene3D" id="1.20.920.10">
    <property type="entry name" value="Bromodomain-like"/>
    <property type="match status" value="1"/>
</dbReference>
<feature type="compositionally biased region" description="Basic residues" evidence="3">
    <location>
        <begin position="314"/>
        <end position="324"/>
    </location>
</feature>
<protein>
    <recommendedName>
        <fullName evidence="4">Bromo domain-containing protein</fullName>
    </recommendedName>
</protein>
<dbReference type="PANTHER" id="PTHR47092">
    <property type="entry name" value="CAT EYE SYNDROME CRITICAL REGION PROTEIN 2"/>
    <property type="match status" value="1"/>
</dbReference>
<keyword evidence="1 2" id="KW-0103">Bromodomain</keyword>
<feature type="compositionally biased region" description="Basic residues" evidence="3">
    <location>
        <begin position="711"/>
        <end position="723"/>
    </location>
</feature>
<dbReference type="Proteomes" id="UP001153737">
    <property type="component" value="Chromosome 5"/>
</dbReference>
<feature type="compositionally biased region" description="Polar residues" evidence="3">
    <location>
        <begin position="1509"/>
        <end position="1524"/>
    </location>
</feature>
<feature type="compositionally biased region" description="Polar residues" evidence="3">
    <location>
        <begin position="1456"/>
        <end position="1484"/>
    </location>
</feature>
<feature type="compositionally biased region" description="Basic and acidic residues" evidence="3">
    <location>
        <begin position="2112"/>
        <end position="2121"/>
    </location>
</feature>
<feature type="compositionally biased region" description="Polar residues" evidence="3">
    <location>
        <begin position="1383"/>
        <end position="1412"/>
    </location>
</feature>
<feature type="compositionally biased region" description="Polar residues" evidence="3">
    <location>
        <begin position="1312"/>
        <end position="1331"/>
    </location>
</feature>
<feature type="compositionally biased region" description="Basic and acidic residues" evidence="3">
    <location>
        <begin position="1098"/>
        <end position="1122"/>
    </location>
</feature>
<dbReference type="InterPro" id="IPR001487">
    <property type="entry name" value="Bromodomain"/>
</dbReference>
<feature type="compositionally biased region" description="Polar residues" evidence="3">
    <location>
        <begin position="356"/>
        <end position="372"/>
    </location>
</feature>
<feature type="region of interest" description="Disordered" evidence="3">
    <location>
        <begin position="989"/>
        <end position="1070"/>
    </location>
</feature>
<feature type="region of interest" description="Disordered" evidence="3">
    <location>
        <begin position="263"/>
        <end position="372"/>
    </location>
</feature>
<feature type="region of interest" description="Disordered" evidence="3">
    <location>
        <begin position="1098"/>
        <end position="1296"/>
    </location>
</feature>
<feature type="compositionally biased region" description="Basic and acidic residues" evidence="3">
    <location>
        <begin position="263"/>
        <end position="292"/>
    </location>
</feature>
<dbReference type="PROSITE" id="PS50014">
    <property type="entry name" value="BROMODOMAIN_2"/>
    <property type="match status" value="1"/>
</dbReference>
<feature type="compositionally biased region" description="Basic and acidic residues" evidence="3">
    <location>
        <begin position="1014"/>
        <end position="1031"/>
    </location>
</feature>
<feature type="compositionally biased region" description="Basic and acidic residues" evidence="3">
    <location>
        <begin position="566"/>
        <end position="581"/>
    </location>
</feature>
<feature type="compositionally biased region" description="Polar residues" evidence="3">
    <location>
        <begin position="2123"/>
        <end position="2134"/>
    </location>
</feature>
<feature type="compositionally biased region" description="Basic and acidic residues" evidence="3">
    <location>
        <begin position="591"/>
        <end position="710"/>
    </location>
</feature>
<dbReference type="PANTHER" id="PTHR47092:SF1">
    <property type="entry name" value="CHROMATIN REMODELING REGULATOR CECR2"/>
    <property type="match status" value="1"/>
</dbReference>
<feature type="compositionally biased region" description="Low complexity" evidence="3">
    <location>
        <begin position="1525"/>
        <end position="1536"/>
    </location>
</feature>
<feature type="compositionally biased region" description="Basic and acidic residues" evidence="3">
    <location>
        <begin position="1183"/>
        <end position="1209"/>
    </location>
</feature>
<feature type="compositionally biased region" description="Basic and acidic residues" evidence="3">
    <location>
        <begin position="1140"/>
        <end position="1152"/>
    </location>
</feature>
<dbReference type="OrthoDB" id="303107at2759"/>
<dbReference type="PRINTS" id="PR00503">
    <property type="entry name" value="BROMODOMAIN"/>
</dbReference>
<gene>
    <name evidence="5" type="ORF">PHAECO_LOCUS9579</name>
</gene>
<feature type="compositionally biased region" description="Polar residues" evidence="3">
    <location>
        <begin position="926"/>
        <end position="940"/>
    </location>
</feature>
<feature type="region of interest" description="Disordered" evidence="3">
    <location>
        <begin position="521"/>
        <end position="940"/>
    </location>
</feature>
<dbReference type="InterPro" id="IPR036427">
    <property type="entry name" value="Bromodomain-like_sf"/>
</dbReference>
<evidence type="ECO:0000256" key="3">
    <source>
        <dbReference type="SAM" id="MobiDB-lite"/>
    </source>
</evidence>
<dbReference type="EMBL" id="OU896711">
    <property type="protein sequence ID" value="CAH1170208.1"/>
    <property type="molecule type" value="Genomic_DNA"/>
</dbReference>
<feature type="region of interest" description="Disordered" evidence="3">
    <location>
        <begin position="1994"/>
        <end position="2033"/>
    </location>
</feature>